<evidence type="ECO:0000256" key="5">
    <source>
        <dbReference type="ARBA" id="ARBA00023136"/>
    </source>
</evidence>
<protein>
    <submittedName>
        <fullName evidence="7">Uncharacterized protein</fullName>
    </submittedName>
</protein>
<proteinExistence type="inferred from homology"/>
<evidence type="ECO:0000256" key="6">
    <source>
        <dbReference type="SAM" id="Phobius"/>
    </source>
</evidence>
<dbReference type="PANTHER" id="PTHR10361:SF28">
    <property type="entry name" value="P3 PROTEIN-RELATED"/>
    <property type="match status" value="1"/>
</dbReference>
<comment type="caution">
    <text evidence="7">The sequence shown here is derived from an EMBL/GenBank/DDBJ whole genome shotgun (WGS) entry which is preliminary data.</text>
</comment>
<keyword evidence="3 6" id="KW-0812">Transmembrane</keyword>
<evidence type="ECO:0000256" key="2">
    <source>
        <dbReference type="ARBA" id="ARBA00006528"/>
    </source>
</evidence>
<gene>
    <name evidence="7" type="ORF">ACHAW5_008499</name>
</gene>
<dbReference type="PANTHER" id="PTHR10361">
    <property type="entry name" value="SODIUM-BILE ACID COTRANSPORTER"/>
    <property type="match status" value="1"/>
</dbReference>
<comment type="similarity">
    <text evidence="2">Belongs to the bile acid:sodium symporter (BASS) (TC 2.A.28) family.</text>
</comment>
<organism evidence="7 8">
    <name type="scientific">Stephanodiscus triporus</name>
    <dbReference type="NCBI Taxonomy" id="2934178"/>
    <lineage>
        <taxon>Eukaryota</taxon>
        <taxon>Sar</taxon>
        <taxon>Stramenopiles</taxon>
        <taxon>Ochrophyta</taxon>
        <taxon>Bacillariophyta</taxon>
        <taxon>Coscinodiscophyceae</taxon>
        <taxon>Thalassiosirophycidae</taxon>
        <taxon>Stephanodiscales</taxon>
        <taxon>Stephanodiscaceae</taxon>
        <taxon>Stephanodiscus</taxon>
    </lineage>
</organism>
<evidence type="ECO:0000313" key="7">
    <source>
        <dbReference type="EMBL" id="KAL3762802.1"/>
    </source>
</evidence>
<evidence type="ECO:0000256" key="3">
    <source>
        <dbReference type="ARBA" id="ARBA00022692"/>
    </source>
</evidence>
<comment type="subcellular location">
    <subcellularLocation>
        <location evidence="1">Membrane</location>
        <topology evidence="1">Multi-pass membrane protein</topology>
    </subcellularLocation>
</comment>
<name>A0ABD3MKU3_9STRA</name>
<keyword evidence="5 6" id="KW-0472">Membrane</keyword>
<feature type="transmembrane region" description="Helical" evidence="6">
    <location>
        <begin position="268"/>
        <end position="286"/>
    </location>
</feature>
<sequence>MVSLNEIAGNVLLFFLVFGMSATVDIRLLVAQLKNTKAIISSIFLQYGIFPMCGFLSVRFFELDRSVAIILLVVTCSPGGSYSNWWCSMFNADLALSVTITAISTLVSVVLMPMNLLIYSKFAFDADDELIQSMDFIALLIALIIVISAIGFGLLASAMFHSYRFNIMANKLGNYSGVSLLAYSVFMSNAGGETSMWEHPWQFYVAVSLPCFVGLVSGSIITSFLSLNKPERVTLSVECCYQNIGIATSVALSMFQGEEAARALAVPLFYGIVEVALLGPYCILCWKAGWTKAPRNVSFWTMISTSYEVLLEEHCKDLQAVEVSLPKNEHDVNEKINKLGDTIYIKFSVTDKEEEDYQTVSCMCIHLPVGPKEASGYQLPEVPEANDLKEYRIEACGHWLPEVVESKSDE</sequence>
<evidence type="ECO:0000256" key="4">
    <source>
        <dbReference type="ARBA" id="ARBA00022989"/>
    </source>
</evidence>
<keyword evidence="4 6" id="KW-1133">Transmembrane helix</keyword>
<dbReference type="InterPro" id="IPR038770">
    <property type="entry name" value="Na+/solute_symporter_sf"/>
</dbReference>
<evidence type="ECO:0000313" key="8">
    <source>
        <dbReference type="Proteomes" id="UP001530315"/>
    </source>
</evidence>
<feature type="transmembrane region" description="Helical" evidence="6">
    <location>
        <begin position="12"/>
        <end position="30"/>
    </location>
</feature>
<keyword evidence="8" id="KW-1185">Reference proteome</keyword>
<reference evidence="7 8" key="1">
    <citation type="submission" date="2024-10" db="EMBL/GenBank/DDBJ databases">
        <title>Updated reference genomes for cyclostephanoid diatoms.</title>
        <authorList>
            <person name="Roberts W.R."/>
            <person name="Alverson A.J."/>
        </authorList>
    </citation>
    <scope>NUCLEOTIDE SEQUENCE [LARGE SCALE GENOMIC DNA]</scope>
    <source>
        <strain evidence="7 8">AJA276-08</strain>
    </source>
</reference>
<evidence type="ECO:0000256" key="1">
    <source>
        <dbReference type="ARBA" id="ARBA00004141"/>
    </source>
</evidence>
<dbReference type="AlphaFoldDB" id="A0ABD3MKU3"/>
<feature type="transmembrane region" description="Helical" evidence="6">
    <location>
        <begin position="203"/>
        <end position="227"/>
    </location>
</feature>
<dbReference type="GO" id="GO:0016020">
    <property type="term" value="C:membrane"/>
    <property type="evidence" value="ECO:0007669"/>
    <property type="project" value="UniProtKB-SubCell"/>
</dbReference>
<accession>A0ABD3MKU3</accession>
<dbReference type="Pfam" id="PF01758">
    <property type="entry name" value="SBF"/>
    <property type="match status" value="1"/>
</dbReference>
<dbReference type="Gene3D" id="1.20.1530.20">
    <property type="match status" value="1"/>
</dbReference>
<dbReference type="InterPro" id="IPR002657">
    <property type="entry name" value="BilAc:Na_symport/Acr3"/>
</dbReference>
<dbReference type="InterPro" id="IPR004710">
    <property type="entry name" value="Bilac:Na_transpt"/>
</dbReference>
<dbReference type="Proteomes" id="UP001530315">
    <property type="component" value="Unassembled WGS sequence"/>
</dbReference>
<feature type="transmembrane region" description="Helical" evidence="6">
    <location>
        <begin position="136"/>
        <end position="160"/>
    </location>
</feature>
<feature type="transmembrane region" description="Helical" evidence="6">
    <location>
        <begin position="94"/>
        <end position="116"/>
    </location>
</feature>
<dbReference type="EMBL" id="JALLAZ020001816">
    <property type="protein sequence ID" value="KAL3762802.1"/>
    <property type="molecule type" value="Genomic_DNA"/>
</dbReference>
<feature type="transmembrane region" description="Helical" evidence="6">
    <location>
        <begin position="42"/>
        <end position="61"/>
    </location>
</feature>